<feature type="domain" description="UvrD-like helicase ATP-binding" evidence="14">
    <location>
        <begin position="2"/>
        <end position="354"/>
    </location>
</feature>
<evidence type="ECO:0000256" key="1">
    <source>
        <dbReference type="ARBA" id="ARBA00022741"/>
    </source>
</evidence>
<dbReference type="InterPro" id="IPR014016">
    <property type="entry name" value="UvrD-like_ATP-bd"/>
</dbReference>
<feature type="binding site" evidence="10">
    <location>
        <position position="1013"/>
    </location>
    <ligand>
        <name>Mg(2+)</name>
        <dbReference type="ChEBI" id="CHEBI:18420"/>
    </ligand>
</feature>
<keyword evidence="2 10" id="KW-0227">DNA damage</keyword>
<sequence length="1141" mass="123979">MSDATTPFDIRGPLPTGTTLLEASAGTGKTWTIGALVTRYVAEEGVPLEQLLVVTFGRAASQELREQVRRQLVEAEQALTGALATPATEVVEHLLDCPPDERRIRHRRVTQALADFDAATIATIHQFCSLVLDSLGVAGDTDARARLVEDLDDMLVEVVDDLYLRAFAQLPPGTAPAFSHADALAIARRVVGDPQADLEPAGLPRDDPAGRKVAFATAVRQEMSRRKRRLGVLSYDDLLDQLAHALEEDDSPARARMRARWRIVLVDEFQDTDPVQWKVFDRAFQPSPVPEVRACAGPEVRACEPRREPRRAMVLIGDPKQAIYAFRGGDVTTYLTAAETATTRQTLAVNRRSDAGLVDAFGRLLGGAELGDPRIVVHDVQAHHQESRLAGAPKAAPFRVRVVRRETFRKRGGTPLPVNQVRPHIARDLAHDVRALITSGATFEGRPLRPNDVAVICYRHADLAAARSALQDVGVAAVIAGGGSVFATPAAVEWLSLLEALEQPHRTARVRAAALTCFLGYDAASLDAGGDELSDDLGDRLRSWSEALARRGVAAVVEAATSGGMPERLLRQVGGERTLTDVRHIGEVLHEAALREQMGAVALLAWLRQQVLEAREGRGAERTRRLDSDAAAVQLVTIHASKGLQYPVVYLPSLADRWVGKPDRPLFHDAAGRRCLDVGGAGPEWSDHVRRWAEEENGEWLRLLYVALTRAQSQVVAWWAPTRNAEASPLHRLLLRQPATDGPGLRSVVPVGPPVPDEEAATELFATWRDRGAFVPEVAVPADALPAMPQDPPAVLDARDFTRTVDTGWRRTSYSALSHVDLATPVPGVGSEPEVRPKDDEDLPPVVEVPEHDPALAVPSPMAGLPVGATFGSLVHAVLEHADPAAPDLRTELLGHIDEQLTWWPVALDPEELADALVAVLDTPLGPLMDETTLREIGTADRLCELDFELPLAGGDHPVHQARSAEEVLLGDLASLLRTHLPEGDPVRAYADALDNPLLGGQVLRGYLTGSIDVVLRLPSRDGAGDPRYVVIDYKTNWLGPMDEALTAGSYRPRALDDAMGHSDYPLQALLYAVVLHRFLRWRQPGYDPACHLGGVAYLYLRGMCGPDTPRVDGEPCGIFTWQPPVELVVALSDLLDGTRP</sequence>
<keyword evidence="1 10" id="KW-0547">Nucleotide-binding</keyword>
<keyword evidence="10" id="KW-0238">DNA-binding</keyword>
<dbReference type="EC" id="3.1.11.5" evidence="10"/>
<comment type="catalytic activity">
    <reaction evidence="8 10">
        <text>Couples ATP hydrolysis with the unwinding of duplex DNA by translocating in the 3'-5' direction.</text>
        <dbReference type="EC" id="5.6.2.4"/>
    </reaction>
</comment>
<dbReference type="Pfam" id="PF12705">
    <property type="entry name" value="PDDEXK_1"/>
    <property type="match status" value="1"/>
</dbReference>
<dbReference type="InterPro" id="IPR000212">
    <property type="entry name" value="DNA_helicase_UvrD/REP"/>
</dbReference>
<dbReference type="PROSITE" id="PS51198">
    <property type="entry name" value="UVRD_HELICASE_ATP_BIND"/>
    <property type="match status" value="1"/>
</dbReference>
<comment type="subunit">
    <text evidence="10">Heterotrimer of RecB, RecC and RecD. All subunits contribute to DNA-binding. Interacts with RecA.</text>
</comment>
<comment type="cofactor">
    <cofactor evidence="10">
        <name>Mg(2+)</name>
        <dbReference type="ChEBI" id="CHEBI:18420"/>
    </cofactor>
    <text evidence="10">Binds 1 Mg(2+) ion per subunit.</text>
</comment>
<keyword evidence="5 10" id="KW-0067">ATP-binding</keyword>
<comment type="domain">
    <text evidence="10">The N-terminal DNA-binding domain is a ssDNA-dependent ATPase and has ATP-dependent 3'-5' helicase function. This domain interacts with RecC.</text>
</comment>
<evidence type="ECO:0000256" key="8">
    <source>
        <dbReference type="ARBA" id="ARBA00034617"/>
    </source>
</evidence>
<comment type="caution">
    <text evidence="16">The sequence shown here is derived from an EMBL/GenBank/DDBJ whole genome shotgun (WGS) entry which is preliminary data.</text>
</comment>
<feature type="binding site" evidence="10">
    <location>
        <position position="876"/>
    </location>
    <ligand>
        <name>Mg(2+)</name>
        <dbReference type="ChEBI" id="CHEBI:18420"/>
    </ligand>
</feature>
<comment type="similarity">
    <text evidence="10">Belongs to the helicase family. UvrD subfamily.</text>
</comment>
<evidence type="ECO:0000256" key="12">
    <source>
        <dbReference type="SAM" id="Coils"/>
    </source>
</evidence>
<feature type="region of interest" description="DNA-binding and helicase activity, interacts with RecC" evidence="10">
    <location>
        <begin position="1"/>
        <end position="791"/>
    </location>
</feature>
<dbReference type="InterPro" id="IPR014017">
    <property type="entry name" value="DNA_helicase_UvrD-like_C"/>
</dbReference>
<feature type="domain" description="UvrD-like helicase C-terminal" evidence="15">
    <location>
        <begin position="385"/>
        <end position="643"/>
    </location>
</feature>
<comment type="catalytic activity">
    <reaction evidence="10">
        <text>Exonucleolytic cleavage (in the presence of ATP) in either 5'- to 3'- or 3'- to 5'-direction to yield 5'-phosphooligonucleotides.</text>
        <dbReference type="EC" id="3.1.11.5"/>
    </reaction>
</comment>
<gene>
    <name evidence="10 16" type="primary">recB</name>
    <name evidence="16" type="ORF">GCM10022263_15660</name>
</gene>
<keyword evidence="12" id="KW-0175">Coiled coil</keyword>
<dbReference type="CDD" id="cd22352">
    <property type="entry name" value="RecB_C-like"/>
    <property type="match status" value="1"/>
</dbReference>
<dbReference type="PROSITE" id="PS51217">
    <property type="entry name" value="UVRD_HELICASE_CTER"/>
    <property type="match status" value="1"/>
</dbReference>
<evidence type="ECO:0000256" key="2">
    <source>
        <dbReference type="ARBA" id="ARBA00022763"/>
    </source>
</evidence>
<comment type="function">
    <text evidence="10">A helicase/nuclease that prepares dsDNA breaks (DSB) for recombinational DNA repair. Binds to DSBs and unwinds DNA via a highly rapid and processive ATP-dependent bidirectional helicase activity. Unwinds dsDNA until it encounters a Chi (crossover hotspot instigator) sequence from the 3' direction. Cuts ssDNA a few nucleotides 3' to the Chi site. The properties and activities of the enzyme are changed at Chi. The Chi-altered holoenzyme produces a long 3'-ssDNA overhang and facilitates RecA-binding to the ssDNA for homologous DNA recombination and repair. Holoenzyme degrades any linearized DNA that is unable to undergo homologous recombination. In the holoenzyme this subunit contributes ATPase, 3'-5' helicase, exonuclease activity and loads RecA onto ssDNA.</text>
</comment>
<keyword evidence="6 10" id="KW-0234">DNA repair</keyword>
<evidence type="ECO:0000256" key="7">
    <source>
        <dbReference type="ARBA" id="ARBA00023235"/>
    </source>
</evidence>
<organism evidence="16 17">
    <name type="scientific">Nocardioides daeguensis</name>
    <dbReference type="NCBI Taxonomy" id="908359"/>
    <lineage>
        <taxon>Bacteria</taxon>
        <taxon>Bacillati</taxon>
        <taxon>Actinomycetota</taxon>
        <taxon>Actinomycetes</taxon>
        <taxon>Propionibacteriales</taxon>
        <taxon>Nocardioidaceae</taxon>
        <taxon>Nocardioides</taxon>
    </lineage>
</organism>
<evidence type="ECO:0000256" key="4">
    <source>
        <dbReference type="ARBA" id="ARBA00022806"/>
    </source>
</evidence>
<comment type="miscellaneous">
    <text evidence="10">In the RecBCD complex, RecB has a slow 3'-5' helicase, an exonuclease activity and loads RecA onto ssDNA, RecD has a fast 5'-3' helicase activity, while RecC stimulates the ATPase and processivity of the RecB helicase and contributes to recognition of the Chi site.</text>
</comment>
<dbReference type="Pfam" id="PF13361">
    <property type="entry name" value="UvrD_C"/>
    <property type="match status" value="1"/>
</dbReference>
<dbReference type="EMBL" id="BAABBB010000009">
    <property type="protein sequence ID" value="GAA3527887.1"/>
    <property type="molecule type" value="Genomic_DNA"/>
</dbReference>
<keyword evidence="4 10" id="KW-0347">Helicase</keyword>
<dbReference type="PANTHER" id="PTHR11070:SF23">
    <property type="entry name" value="RECBCD ENZYME SUBUNIT RECB"/>
    <property type="match status" value="1"/>
</dbReference>
<evidence type="ECO:0000256" key="3">
    <source>
        <dbReference type="ARBA" id="ARBA00022801"/>
    </source>
</evidence>
<name>A0ABP6V7U9_9ACTN</name>
<dbReference type="InterPro" id="IPR004586">
    <property type="entry name" value="RecB"/>
</dbReference>
<evidence type="ECO:0000256" key="6">
    <source>
        <dbReference type="ARBA" id="ARBA00023204"/>
    </source>
</evidence>
<evidence type="ECO:0000256" key="9">
    <source>
        <dbReference type="ARBA" id="ARBA00048988"/>
    </source>
</evidence>
<dbReference type="EC" id="5.6.2.4" evidence="10"/>
<evidence type="ECO:0000259" key="14">
    <source>
        <dbReference type="PROSITE" id="PS51198"/>
    </source>
</evidence>
<keyword evidence="7 10" id="KW-0413">Isomerase</keyword>
<feature type="coiled-coil region" evidence="12">
    <location>
        <begin position="58"/>
        <end position="85"/>
    </location>
</feature>
<protein>
    <recommendedName>
        <fullName evidence="10">RecBCD enzyme subunit RecB</fullName>
        <ecNumber evidence="10">3.1.11.5</ecNumber>
        <ecNumber evidence="10">5.6.2.4</ecNumber>
    </recommendedName>
    <alternativeName>
        <fullName evidence="10">DNA 3'-5' helicase subunit RecB</fullName>
    </alternativeName>
    <alternativeName>
        <fullName evidence="10">Exonuclease V subunit RecB</fullName>
        <shortName evidence="10">ExoV subunit RecB</shortName>
    </alternativeName>
    <alternativeName>
        <fullName evidence="10">Helicase/nuclease RecBCD subunit RecB</fullName>
    </alternativeName>
</protein>
<accession>A0ABP6V7U9</accession>
<feature type="active site" description="For nuclease activity" evidence="10">
    <location>
        <position position="1033"/>
    </location>
</feature>
<evidence type="ECO:0000313" key="17">
    <source>
        <dbReference type="Proteomes" id="UP001500301"/>
    </source>
</evidence>
<keyword evidence="3 10" id="KW-0378">Hydrolase</keyword>
<feature type="region of interest" description="Disordered" evidence="13">
    <location>
        <begin position="825"/>
        <end position="845"/>
    </location>
</feature>
<evidence type="ECO:0000256" key="11">
    <source>
        <dbReference type="PROSITE-ProRule" id="PRU00560"/>
    </source>
</evidence>
<dbReference type="Proteomes" id="UP001500301">
    <property type="component" value="Unassembled WGS sequence"/>
</dbReference>
<proteinExistence type="inferred from homology"/>
<comment type="domain">
    <text evidence="10">The C-terminal domain has nuclease activity and interacts with RecD. It interacts with RecA, facilitating its loading onto ssDNA.</text>
</comment>
<feature type="region of interest" description="Nuclease activity, interacts with RecD and RecA" evidence="10">
    <location>
        <begin position="808"/>
        <end position="1141"/>
    </location>
</feature>
<dbReference type="PANTHER" id="PTHR11070">
    <property type="entry name" value="UVRD / RECB / PCRA DNA HELICASE FAMILY MEMBER"/>
    <property type="match status" value="1"/>
</dbReference>
<evidence type="ECO:0000259" key="15">
    <source>
        <dbReference type="PROSITE" id="PS51217"/>
    </source>
</evidence>
<feature type="binding site" evidence="11">
    <location>
        <begin position="23"/>
        <end position="30"/>
    </location>
    <ligand>
        <name>ATP</name>
        <dbReference type="ChEBI" id="CHEBI:30616"/>
    </ligand>
</feature>
<evidence type="ECO:0000256" key="10">
    <source>
        <dbReference type="HAMAP-Rule" id="MF_01485"/>
    </source>
</evidence>
<keyword evidence="17" id="KW-1185">Reference proteome</keyword>
<keyword evidence="10" id="KW-0460">Magnesium</keyword>
<keyword evidence="10" id="KW-0540">Nuclease</keyword>
<comment type="catalytic activity">
    <reaction evidence="9 10">
        <text>ATP + H2O = ADP + phosphate + H(+)</text>
        <dbReference type="Rhea" id="RHEA:13065"/>
        <dbReference type="ChEBI" id="CHEBI:15377"/>
        <dbReference type="ChEBI" id="CHEBI:15378"/>
        <dbReference type="ChEBI" id="CHEBI:30616"/>
        <dbReference type="ChEBI" id="CHEBI:43474"/>
        <dbReference type="ChEBI" id="CHEBI:456216"/>
        <dbReference type="EC" id="5.6.2.4"/>
    </reaction>
</comment>
<evidence type="ECO:0000313" key="16">
    <source>
        <dbReference type="EMBL" id="GAA3527887.1"/>
    </source>
</evidence>
<dbReference type="HAMAP" id="MF_01485">
    <property type="entry name" value="RecB"/>
    <property type="match status" value="1"/>
</dbReference>
<dbReference type="RefSeq" id="WP_218233331.1">
    <property type="nucleotide sequence ID" value="NZ_BAABBB010000009.1"/>
</dbReference>
<reference evidence="17" key="1">
    <citation type="journal article" date="2019" name="Int. J. Syst. Evol. Microbiol.">
        <title>The Global Catalogue of Microorganisms (GCM) 10K type strain sequencing project: providing services to taxonomists for standard genome sequencing and annotation.</title>
        <authorList>
            <consortium name="The Broad Institute Genomics Platform"/>
            <consortium name="The Broad Institute Genome Sequencing Center for Infectious Disease"/>
            <person name="Wu L."/>
            <person name="Ma J."/>
        </authorList>
    </citation>
    <scope>NUCLEOTIDE SEQUENCE [LARGE SCALE GENOMIC DNA]</scope>
    <source>
        <strain evidence="17">JCM 17460</strain>
    </source>
</reference>
<dbReference type="InterPro" id="IPR038726">
    <property type="entry name" value="PDDEXK_AddAB-type"/>
</dbReference>
<evidence type="ECO:0000256" key="13">
    <source>
        <dbReference type="SAM" id="MobiDB-lite"/>
    </source>
</evidence>
<keyword evidence="10" id="KW-0269">Exonuclease</keyword>
<dbReference type="Pfam" id="PF00580">
    <property type="entry name" value="UvrD-helicase"/>
    <property type="match status" value="1"/>
</dbReference>
<keyword evidence="10" id="KW-0479">Metal-binding</keyword>
<feature type="binding site" evidence="10">
    <location>
        <position position="1033"/>
    </location>
    <ligand>
        <name>Mg(2+)</name>
        <dbReference type="ChEBI" id="CHEBI:18420"/>
    </ligand>
</feature>
<evidence type="ECO:0000256" key="5">
    <source>
        <dbReference type="ARBA" id="ARBA00022840"/>
    </source>
</evidence>